<name>A0A644YLR8_9ZZZZ</name>
<accession>A0A644YLR8</accession>
<dbReference type="PROSITE" id="PS51257">
    <property type="entry name" value="PROKAR_LIPOPROTEIN"/>
    <property type="match status" value="1"/>
</dbReference>
<sequence length="186" mass="20607">MKKLVFLGIAAIGLAFSTSCGSSQVAPGADEVIVQTYCSGPEYMTNATALRFSAIGASMDQMTSKKKALSEARAGLAAQIETKVKGMIDNYVKSSEHQNNEDLTKRYEGLTREILDQTLTGTKVICEQTTKTKDGQFKTYICLELGGPEILSSLNNKMSKDELLKIDYNYEKFKKVFEEEMAKREK</sequence>
<evidence type="ECO:0008006" key="2">
    <source>
        <dbReference type="Google" id="ProtNLM"/>
    </source>
</evidence>
<evidence type="ECO:0000313" key="1">
    <source>
        <dbReference type="EMBL" id="MPM29446.1"/>
    </source>
</evidence>
<gene>
    <name evidence="1" type="ORF">SDC9_75986</name>
</gene>
<reference evidence="1" key="1">
    <citation type="submission" date="2019-08" db="EMBL/GenBank/DDBJ databases">
        <authorList>
            <person name="Kucharzyk K."/>
            <person name="Murdoch R.W."/>
            <person name="Higgins S."/>
            <person name="Loffler F."/>
        </authorList>
    </citation>
    <scope>NUCLEOTIDE SEQUENCE</scope>
</reference>
<dbReference type="AlphaFoldDB" id="A0A644YLR8"/>
<dbReference type="EMBL" id="VSSQ01005513">
    <property type="protein sequence ID" value="MPM29446.1"/>
    <property type="molecule type" value="Genomic_DNA"/>
</dbReference>
<organism evidence="1">
    <name type="scientific">bioreactor metagenome</name>
    <dbReference type="NCBI Taxonomy" id="1076179"/>
    <lineage>
        <taxon>unclassified sequences</taxon>
        <taxon>metagenomes</taxon>
        <taxon>ecological metagenomes</taxon>
    </lineage>
</organism>
<proteinExistence type="predicted"/>
<comment type="caution">
    <text evidence="1">The sequence shown here is derived from an EMBL/GenBank/DDBJ whole genome shotgun (WGS) entry which is preliminary data.</text>
</comment>
<protein>
    <recommendedName>
        <fullName evidence="2">LPP20 lipoprotein</fullName>
    </recommendedName>
</protein>